<dbReference type="KEGG" id="epo:Epro_0903"/>
<protein>
    <recommendedName>
        <fullName evidence="3">DUF4406 domain-containing protein</fullName>
    </recommendedName>
</protein>
<dbReference type="SUPFAM" id="SSF52309">
    <property type="entry name" value="N-(deoxy)ribosyltransferase-like"/>
    <property type="match status" value="1"/>
</dbReference>
<reference evidence="1 2" key="1">
    <citation type="submission" date="2014-09" db="EMBL/GenBank/DDBJ databases">
        <title>Complete genome sequence of Endomicrobium proavitum.</title>
        <authorList>
            <person name="Zheng H."/>
        </authorList>
    </citation>
    <scope>NUCLEOTIDE SEQUENCE [LARGE SCALE GENOMIC DNA]</scope>
    <source>
        <strain evidence="1 2">Rsa215</strain>
    </source>
</reference>
<evidence type="ECO:0008006" key="3">
    <source>
        <dbReference type="Google" id="ProtNLM"/>
    </source>
</evidence>
<name>A0A0G3WK76_9BACT</name>
<dbReference type="InterPro" id="IPR025518">
    <property type="entry name" value="DUF4406"/>
</dbReference>
<dbReference type="Proteomes" id="UP000035337">
    <property type="component" value="Chromosome"/>
</dbReference>
<dbReference type="STRING" id="1408281.Epro_0903"/>
<dbReference type="AlphaFoldDB" id="A0A0G3WK76"/>
<evidence type="ECO:0000313" key="2">
    <source>
        <dbReference type="Proteomes" id="UP000035337"/>
    </source>
</evidence>
<evidence type="ECO:0000313" key="1">
    <source>
        <dbReference type="EMBL" id="AKL98282.1"/>
    </source>
</evidence>
<keyword evidence="2" id="KW-1185">Reference proteome</keyword>
<dbReference type="EMBL" id="CP009498">
    <property type="protein sequence ID" value="AKL98282.1"/>
    <property type="molecule type" value="Genomic_DNA"/>
</dbReference>
<proteinExistence type="predicted"/>
<dbReference type="Pfam" id="PF14359">
    <property type="entry name" value="DUF4406"/>
    <property type="match status" value="1"/>
</dbReference>
<gene>
    <name evidence="1" type="ORF">Epro_0903</name>
</gene>
<organism evidence="1 2">
    <name type="scientific">Endomicrobium proavitum</name>
    <dbReference type="NCBI Taxonomy" id="1408281"/>
    <lineage>
        <taxon>Bacteria</taxon>
        <taxon>Pseudomonadati</taxon>
        <taxon>Elusimicrobiota</taxon>
        <taxon>Endomicrobiia</taxon>
        <taxon>Endomicrobiales</taxon>
        <taxon>Endomicrobiaceae</taxon>
        <taxon>Endomicrobium</taxon>
    </lineage>
</organism>
<accession>A0A0G3WK76</accession>
<sequence length="66" mass="7515">MRRKGYNVLNPANINAKGNGDAFIRALNLLFKADAIYLLKDWASSNGAFIERHIAIYLNKEVLYED</sequence>